<dbReference type="PANTHER" id="PTHR21451">
    <property type="entry name" value="HISTONE H3 METHYLTRANSFERASE"/>
    <property type="match status" value="1"/>
</dbReference>
<comment type="catalytic activity">
    <reaction evidence="10 11">
        <text>L-lysyl(79)-[histone H3] + 3 S-adenosyl-L-methionine = N(6),N(6),N(6)-trimethyl-L-lysyl(79)-[histone H3] + 3 S-adenosyl-L-homocysteine + 3 H(+)</text>
        <dbReference type="Rhea" id="RHEA:60328"/>
        <dbReference type="Rhea" id="RHEA-COMP:15549"/>
        <dbReference type="Rhea" id="RHEA-COMP:15552"/>
        <dbReference type="ChEBI" id="CHEBI:15378"/>
        <dbReference type="ChEBI" id="CHEBI:29969"/>
        <dbReference type="ChEBI" id="CHEBI:57856"/>
        <dbReference type="ChEBI" id="CHEBI:59789"/>
        <dbReference type="ChEBI" id="CHEBI:61961"/>
        <dbReference type="EC" id="2.1.1.360"/>
    </reaction>
</comment>
<evidence type="ECO:0000256" key="9">
    <source>
        <dbReference type="ARBA" id="ARBA00029821"/>
    </source>
</evidence>
<keyword evidence="6 11" id="KW-0949">S-adenosyl-L-methionine</keyword>
<evidence type="ECO:0000256" key="10">
    <source>
        <dbReference type="ARBA" id="ARBA00047770"/>
    </source>
</evidence>
<evidence type="ECO:0000256" key="4">
    <source>
        <dbReference type="ARBA" id="ARBA00022603"/>
    </source>
</evidence>
<name>A0AAD7C3K7_9AGAR</name>
<comment type="miscellaneous">
    <text evidence="11">In contrast to other lysine histone methyltransferases, it does not contain a SET domain, suggesting the existence of another mechanism for methylation of lysine residues of histones.</text>
</comment>
<dbReference type="InterPro" id="IPR029063">
    <property type="entry name" value="SAM-dependent_MTases_sf"/>
</dbReference>
<keyword evidence="14" id="KW-1185">Reference proteome</keyword>
<accession>A0AAD7C3K7</accession>
<dbReference type="GO" id="GO:0006281">
    <property type="term" value="P:DNA repair"/>
    <property type="evidence" value="ECO:0007669"/>
    <property type="project" value="TreeGrafter"/>
</dbReference>
<feature type="domain" description="DOT1" evidence="12">
    <location>
        <begin position="1"/>
        <end position="147"/>
    </location>
</feature>
<dbReference type="PROSITE" id="PS51569">
    <property type="entry name" value="DOT1"/>
    <property type="match status" value="1"/>
</dbReference>
<dbReference type="Proteomes" id="UP001221142">
    <property type="component" value="Unassembled WGS sequence"/>
</dbReference>
<keyword evidence="8 11" id="KW-0539">Nucleus</keyword>
<dbReference type="EC" id="2.1.1.360" evidence="2 11"/>
<evidence type="ECO:0000256" key="1">
    <source>
        <dbReference type="ARBA" id="ARBA00004123"/>
    </source>
</evidence>
<proteinExistence type="inferred from homology"/>
<comment type="caution">
    <text evidence="13">The sequence shown here is derived from an EMBL/GenBank/DDBJ whole genome shotgun (WGS) entry which is preliminary data.</text>
</comment>
<gene>
    <name evidence="13" type="ORF">FB45DRAFT_740665</name>
</gene>
<comment type="function">
    <text evidence="11">Histone methyltransferase that specifically trimethylates histone H3 to form H3K79me3. This methylation is required for telomere silencing and for the pachytene checkpoint during the meiotic cell cycle by allowing the recruitment of RAD9 to double strand breaks. Nucleosomes are preferred as substrate compared to free histone.</text>
</comment>
<comment type="activity regulation">
    <text evidence="11">Ubiquitination of histone H2B to form H2BK123ub1 is required for efficient DOT1 methyltransferase activity on histone H3.</text>
</comment>
<sequence>MVAPQPCFKELNLYKPFTGSEFGELLPSLVYRILVKAKLTADSIFLDLGCGAGNVVAQASLQCACKSYGVDIEAAPITLALQMIKMLKSRCKLGDVPCGDMQVRQEDLKKSQMVNEMLPRADLILFNNRSFLPSCLSPYFSLDSPSL</sequence>
<dbReference type="InterPro" id="IPR030445">
    <property type="entry name" value="H3-K79_meTrfase"/>
</dbReference>
<organism evidence="13 14">
    <name type="scientific">Roridomyces roridus</name>
    <dbReference type="NCBI Taxonomy" id="1738132"/>
    <lineage>
        <taxon>Eukaryota</taxon>
        <taxon>Fungi</taxon>
        <taxon>Dikarya</taxon>
        <taxon>Basidiomycota</taxon>
        <taxon>Agaricomycotina</taxon>
        <taxon>Agaricomycetes</taxon>
        <taxon>Agaricomycetidae</taxon>
        <taxon>Agaricales</taxon>
        <taxon>Marasmiineae</taxon>
        <taxon>Mycenaceae</taxon>
        <taxon>Roridomyces</taxon>
    </lineage>
</organism>
<keyword evidence="7 11" id="KW-0156">Chromatin regulator</keyword>
<evidence type="ECO:0000256" key="6">
    <source>
        <dbReference type="ARBA" id="ARBA00022691"/>
    </source>
</evidence>
<reference evidence="13" key="1">
    <citation type="submission" date="2023-03" db="EMBL/GenBank/DDBJ databases">
        <title>Massive genome expansion in bonnet fungi (Mycena s.s.) driven by repeated elements and novel gene families across ecological guilds.</title>
        <authorList>
            <consortium name="Lawrence Berkeley National Laboratory"/>
            <person name="Harder C.B."/>
            <person name="Miyauchi S."/>
            <person name="Viragh M."/>
            <person name="Kuo A."/>
            <person name="Thoen E."/>
            <person name="Andreopoulos B."/>
            <person name="Lu D."/>
            <person name="Skrede I."/>
            <person name="Drula E."/>
            <person name="Henrissat B."/>
            <person name="Morin E."/>
            <person name="Kohler A."/>
            <person name="Barry K."/>
            <person name="LaButti K."/>
            <person name="Morin E."/>
            <person name="Salamov A."/>
            <person name="Lipzen A."/>
            <person name="Mereny Z."/>
            <person name="Hegedus B."/>
            <person name="Baldrian P."/>
            <person name="Stursova M."/>
            <person name="Weitz H."/>
            <person name="Taylor A."/>
            <person name="Grigoriev I.V."/>
            <person name="Nagy L.G."/>
            <person name="Martin F."/>
            <person name="Kauserud H."/>
        </authorList>
    </citation>
    <scope>NUCLEOTIDE SEQUENCE</scope>
    <source>
        <strain evidence="13">9284</strain>
    </source>
</reference>
<dbReference type="GO" id="GO:0000077">
    <property type="term" value="P:DNA damage checkpoint signaling"/>
    <property type="evidence" value="ECO:0007669"/>
    <property type="project" value="TreeGrafter"/>
</dbReference>
<dbReference type="PANTHER" id="PTHR21451:SF0">
    <property type="entry name" value="HISTONE-LYSINE N-METHYLTRANSFERASE, H3 LYSINE-79 SPECIFIC"/>
    <property type="match status" value="1"/>
</dbReference>
<dbReference type="Gene3D" id="3.40.50.150">
    <property type="entry name" value="Vaccinia Virus protein VP39"/>
    <property type="match status" value="1"/>
</dbReference>
<dbReference type="GO" id="GO:0032259">
    <property type="term" value="P:methylation"/>
    <property type="evidence" value="ECO:0007669"/>
    <property type="project" value="UniProtKB-KW"/>
</dbReference>
<evidence type="ECO:0000256" key="11">
    <source>
        <dbReference type="RuleBase" id="RU271113"/>
    </source>
</evidence>
<evidence type="ECO:0000256" key="5">
    <source>
        <dbReference type="ARBA" id="ARBA00022679"/>
    </source>
</evidence>
<keyword evidence="5 11" id="KW-0808">Transferase</keyword>
<dbReference type="Pfam" id="PF08123">
    <property type="entry name" value="DOT1"/>
    <property type="match status" value="1"/>
</dbReference>
<evidence type="ECO:0000256" key="2">
    <source>
        <dbReference type="ARBA" id="ARBA00012190"/>
    </source>
</evidence>
<dbReference type="CDD" id="cd02440">
    <property type="entry name" value="AdoMet_MTases"/>
    <property type="match status" value="1"/>
</dbReference>
<dbReference type="GO" id="GO:0005634">
    <property type="term" value="C:nucleus"/>
    <property type="evidence" value="ECO:0007669"/>
    <property type="project" value="UniProtKB-SubCell"/>
</dbReference>
<evidence type="ECO:0000259" key="12">
    <source>
        <dbReference type="PROSITE" id="PS51569"/>
    </source>
</evidence>
<comment type="subcellular location">
    <subcellularLocation>
        <location evidence="1 11">Nucleus</location>
    </subcellularLocation>
</comment>
<evidence type="ECO:0000256" key="8">
    <source>
        <dbReference type="ARBA" id="ARBA00023242"/>
    </source>
</evidence>
<dbReference type="EMBL" id="JARKIF010000005">
    <property type="protein sequence ID" value="KAJ7638289.1"/>
    <property type="molecule type" value="Genomic_DNA"/>
</dbReference>
<dbReference type="SUPFAM" id="SSF53335">
    <property type="entry name" value="S-adenosyl-L-methionine-dependent methyltransferases"/>
    <property type="match status" value="1"/>
</dbReference>
<comment type="similarity">
    <text evidence="11">Belongs to the class I-like SAM-binding methyltransferase superfamily. DOT1 family.</text>
</comment>
<evidence type="ECO:0000256" key="3">
    <source>
        <dbReference type="ARBA" id="ARBA00020987"/>
    </source>
</evidence>
<evidence type="ECO:0000313" key="14">
    <source>
        <dbReference type="Proteomes" id="UP001221142"/>
    </source>
</evidence>
<protein>
    <recommendedName>
        <fullName evidence="3 11">Histone-lysine N-methyltransferase, H3 lysine-79 specific</fullName>
        <ecNumber evidence="2 11">2.1.1.360</ecNumber>
    </recommendedName>
    <alternativeName>
        <fullName evidence="9 11">Histone H3-K79 methyltransferase</fullName>
    </alternativeName>
</protein>
<evidence type="ECO:0000256" key="7">
    <source>
        <dbReference type="ARBA" id="ARBA00022853"/>
    </source>
</evidence>
<dbReference type="AlphaFoldDB" id="A0AAD7C3K7"/>
<keyword evidence="4 11" id="KW-0489">Methyltransferase</keyword>
<dbReference type="GO" id="GO:0140956">
    <property type="term" value="F:histone H3K79 trimethyltransferase activity"/>
    <property type="evidence" value="ECO:0007669"/>
    <property type="project" value="UniProtKB-EC"/>
</dbReference>
<evidence type="ECO:0000313" key="13">
    <source>
        <dbReference type="EMBL" id="KAJ7638289.1"/>
    </source>
</evidence>
<dbReference type="InterPro" id="IPR025789">
    <property type="entry name" value="DOT1_dom"/>
</dbReference>